<keyword evidence="5" id="KW-0067">ATP-binding</keyword>
<dbReference type="PANTHER" id="PTHR43788">
    <property type="entry name" value="DNA2/NAM7 HELICASE FAMILY MEMBER"/>
    <property type="match status" value="1"/>
</dbReference>
<proteinExistence type="inferred from homology"/>
<dbReference type="InterPro" id="IPR041677">
    <property type="entry name" value="DNA2/NAM7_AAA_11"/>
</dbReference>
<sequence length="1183" mass="130305">MDGKALAYARYWRNSLADADFGKGALSHADAEALSPFTWLDGQAGRLDEDVVQACFAGEPEEAATVEIMLRPQVYRARLVHGNSRLGGAPEVVTPLVTPAALARDGRVFPLPGTVIPRDLLEPQDTGIYTIGELQAQDTHLTQGAVPGVDDLPRTLETADGEALAELWAAYTRGCLELLGSVCPGWPDPQEDDYQLAPFGYWVKAASNKGYSRNVRQLYDHLARERPQAPLFERYASEHELAPEASLPPNAMFSERLAHSSDRYPLAPAQRAALSHFLLGRHGDILAVNGPPGTGKTTLLLSVVATRWARAALAGDDPPVILAASTNNQAVTNIIDAFGSDFAEGSGPLAGRWLPEVASFGAYFPSSSAAKRQSVDAYQTKDFFQRVESRDYVERARTTYLAAASQAFPDMRVATVEDVVAALRRSLESQAAMLAQIDDAWRHREELRQRLQGHTRIAPADLEQRRQQAQREHEAAQQVRAAWERHLAQEPLLRTLLSAIIPTVKRARLAAARHSVMSLWPGDPPQKRWNQVADIDADVAQLVNRTLRARTEVQNLGGEYQIAERRFAEAQARWEDILGSLGFDGDSRQATLAEVDAWCDRHLRFHMFRLTTHYWEGRWLMSMAALLPELEQEAKKRGAKTVKERWRRRMMLTPCVVLTFFRLPEELKARRREGSGYADQYLYDFADLLIVDEAGQVLPEVAGASFALAKQALVIGDTLQIPPIWSIPRSIDIGNLQEAGLLGRSDDVSAAYDQLASGGKLAASGSVMRIAQVASRWHADADLARGLFLYEHRRCYDDIIQYSNQLCYRGKLLPLRGKRPPSAPEEQPPPLPAMGYLHIDGIAVKCTGGSRCNPVEADTIAAWLCEHSEVLQARYGKPLHDIVGVISPFAGQVRTIRQACRQLGITVDGEHGLTIGTVHALQGAARPVILFSPVYSKHADGQFIDKDSSLLNVAVSRAQDAFLVFGDMDVFTTAPASTPRGRLASILFADEANALRFAAQPRKDLEGSGATLRQLLDAPEHDPYLLEILQKAQHEVHIVTPWIRPGCVEEIGALEAMSAAVRRGVRVNVYADVLSNTHDRDPAVQQAKREAFDQQVALLRSRGIEPVGLRQVHSKLVIADGTHYCVGSFNWFSARRDVRGARSETSLAYQGAGLEEEIEVQRKHLAGRAVRTPPESACGTDAP</sequence>
<keyword evidence="4" id="KW-0347">Helicase</keyword>
<dbReference type="InterPro" id="IPR001736">
    <property type="entry name" value="PLipase_D/transphosphatidylase"/>
</dbReference>
<keyword evidence="8" id="KW-1185">Reference proteome</keyword>
<dbReference type="GO" id="GO:0043139">
    <property type="term" value="F:5'-3' DNA helicase activity"/>
    <property type="evidence" value="ECO:0007669"/>
    <property type="project" value="TreeGrafter"/>
</dbReference>
<keyword evidence="3" id="KW-0378">Hydrolase</keyword>
<gene>
    <name evidence="7" type="ORF">FOZ76_22775</name>
</gene>
<dbReference type="SUPFAM" id="SSF52540">
    <property type="entry name" value="P-loop containing nucleoside triphosphate hydrolases"/>
    <property type="match status" value="1"/>
</dbReference>
<feature type="domain" description="PLD phosphodiesterase" evidence="6">
    <location>
        <begin position="1108"/>
        <end position="1135"/>
    </location>
</feature>
<dbReference type="OrthoDB" id="9757917at2"/>
<name>A0A556ACM3_9BURK</name>
<dbReference type="GO" id="GO:0006793">
    <property type="term" value="P:phosphorus metabolic process"/>
    <property type="evidence" value="ECO:0007669"/>
    <property type="project" value="UniProtKB-ARBA"/>
</dbReference>
<reference evidence="7 8" key="1">
    <citation type="submission" date="2019-07" db="EMBL/GenBank/DDBJ databases">
        <title>Qingshengfaniella alkalisoli gen. nov., sp. nov., isolated from saline soil.</title>
        <authorList>
            <person name="Xu L."/>
            <person name="Huang X.-X."/>
            <person name="Sun J.-Q."/>
        </authorList>
    </citation>
    <scope>NUCLEOTIDE SEQUENCE [LARGE SCALE GENOMIC DNA]</scope>
    <source>
        <strain evidence="7 8">DSM 27279</strain>
    </source>
</reference>
<dbReference type="PROSITE" id="PS50035">
    <property type="entry name" value="PLD"/>
    <property type="match status" value="1"/>
</dbReference>
<dbReference type="SUPFAM" id="SSF56024">
    <property type="entry name" value="Phospholipase D/nuclease"/>
    <property type="match status" value="1"/>
</dbReference>
<dbReference type="InterPro" id="IPR050534">
    <property type="entry name" value="Coronavir_polyprotein_1ab"/>
</dbReference>
<dbReference type="AlphaFoldDB" id="A0A556ACM3"/>
<dbReference type="Pfam" id="PF13091">
    <property type="entry name" value="PLDc_2"/>
    <property type="match status" value="1"/>
</dbReference>
<evidence type="ECO:0000313" key="8">
    <source>
        <dbReference type="Proteomes" id="UP000318405"/>
    </source>
</evidence>
<keyword evidence="2" id="KW-0547">Nucleotide-binding</keyword>
<dbReference type="InterPro" id="IPR003593">
    <property type="entry name" value="AAA+_ATPase"/>
</dbReference>
<dbReference type="InterPro" id="IPR047187">
    <property type="entry name" value="SF1_C_Upf1"/>
</dbReference>
<protein>
    <submittedName>
        <fullName evidence="7">Phospholipase</fullName>
    </submittedName>
</protein>
<dbReference type="CDD" id="cd18808">
    <property type="entry name" value="SF1_C_Upf1"/>
    <property type="match status" value="1"/>
</dbReference>
<dbReference type="PIRSF" id="PIRSF026306">
    <property type="entry name" value="UCP026306"/>
    <property type="match status" value="1"/>
</dbReference>
<evidence type="ECO:0000259" key="6">
    <source>
        <dbReference type="PROSITE" id="PS50035"/>
    </source>
</evidence>
<dbReference type="EMBL" id="VLTJ01000039">
    <property type="protein sequence ID" value="TSH90629.1"/>
    <property type="molecule type" value="Genomic_DNA"/>
</dbReference>
<evidence type="ECO:0000313" key="7">
    <source>
        <dbReference type="EMBL" id="TSH90629.1"/>
    </source>
</evidence>
<dbReference type="InterPro" id="IPR025202">
    <property type="entry name" value="PLD-like_dom"/>
</dbReference>
<dbReference type="Pfam" id="PF13087">
    <property type="entry name" value="AAA_12"/>
    <property type="match status" value="1"/>
</dbReference>
<evidence type="ECO:0000256" key="2">
    <source>
        <dbReference type="ARBA" id="ARBA00022741"/>
    </source>
</evidence>
<dbReference type="Proteomes" id="UP000318405">
    <property type="component" value="Unassembled WGS sequence"/>
</dbReference>
<dbReference type="InterPro" id="IPR041679">
    <property type="entry name" value="DNA2/NAM7-like_C"/>
</dbReference>
<dbReference type="PANTHER" id="PTHR43788:SF8">
    <property type="entry name" value="DNA-BINDING PROTEIN SMUBP-2"/>
    <property type="match status" value="1"/>
</dbReference>
<dbReference type="Gene3D" id="3.40.50.300">
    <property type="entry name" value="P-loop containing nucleotide triphosphate hydrolases"/>
    <property type="match status" value="3"/>
</dbReference>
<dbReference type="Pfam" id="PF13086">
    <property type="entry name" value="AAA_11"/>
    <property type="match status" value="1"/>
</dbReference>
<accession>A0A556ACM3</accession>
<organism evidence="7 8">
    <name type="scientific">Verticiella sediminum</name>
    <dbReference type="NCBI Taxonomy" id="1247510"/>
    <lineage>
        <taxon>Bacteria</taxon>
        <taxon>Pseudomonadati</taxon>
        <taxon>Pseudomonadota</taxon>
        <taxon>Betaproteobacteria</taxon>
        <taxon>Burkholderiales</taxon>
        <taxon>Alcaligenaceae</taxon>
        <taxon>Verticiella</taxon>
    </lineage>
</organism>
<dbReference type="SMART" id="SM00382">
    <property type="entry name" value="AAA"/>
    <property type="match status" value="1"/>
</dbReference>
<dbReference type="GO" id="GO:0005524">
    <property type="term" value="F:ATP binding"/>
    <property type="evidence" value="ECO:0007669"/>
    <property type="project" value="UniProtKB-KW"/>
</dbReference>
<dbReference type="GO" id="GO:0016787">
    <property type="term" value="F:hydrolase activity"/>
    <property type="evidence" value="ECO:0007669"/>
    <property type="project" value="UniProtKB-KW"/>
</dbReference>
<dbReference type="RefSeq" id="WP_143950546.1">
    <property type="nucleotide sequence ID" value="NZ_BAABMB010000003.1"/>
</dbReference>
<comment type="similarity">
    <text evidence="1">Belongs to the DNA2/NAM7 helicase family.</text>
</comment>
<evidence type="ECO:0000256" key="4">
    <source>
        <dbReference type="ARBA" id="ARBA00022806"/>
    </source>
</evidence>
<evidence type="ECO:0000256" key="5">
    <source>
        <dbReference type="ARBA" id="ARBA00022840"/>
    </source>
</evidence>
<dbReference type="Gene3D" id="3.30.870.10">
    <property type="entry name" value="Endonuclease Chain A"/>
    <property type="match status" value="1"/>
</dbReference>
<comment type="caution">
    <text evidence="7">The sequence shown here is derived from an EMBL/GenBank/DDBJ whole genome shotgun (WGS) entry which is preliminary data.</text>
</comment>
<dbReference type="SMART" id="SM00155">
    <property type="entry name" value="PLDc"/>
    <property type="match status" value="1"/>
</dbReference>
<evidence type="ECO:0000256" key="1">
    <source>
        <dbReference type="ARBA" id="ARBA00007913"/>
    </source>
</evidence>
<dbReference type="InterPro" id="IPR027417">
    <property type="entry name" value="P-loop_NTPase"/>
</dbReference>
<dbReference type="InterPro" id="IPR016834">
    <property type="entry name" value="UCP026306"/>
</dbReference>
<evidence type="ECO:0000256" key="3">
    <source>
        <dbReference type="ARBA" id="ARBA00022801"/>
    </source>
</evidence>